<organism evidence="1 2">
    <name type="scientific">Eubacterium oxidoreducens</name>
    <dbReference type="NCBI Taxonomy" id="1732"/>
    <lineage>
        <taxon>Bacteria</taxon>
        <taxon>Bacillati</taxon>
        <taxon>Bacillota</taxon>
        <taxon>Clostridia</taxon>
        <taxon>Eubacteriales</taxon>
        <taxon>Eubacteriaceae</taxon>
        <taxon>Eubacterium</taxon>
    </lineage>
</organism>
<gene>
    <name evidence="1" type="ORF">SAMN02910417_02111</name>
</gene>
<dbReference type="Proteomes" id="UP000199228">
    <property type="component" value="Unassembled WGS sequence"/>
</dbReference>
<dbReference type="STRING" id="1732.SAMN02910417_02111"/>
<dbReference type="RefSeq" id="WP_090174324.1">
    <property type="nucleotide sequence ID" value="NZ_FMXR01000015.1"/>
</dbReference>
<evidence type="ECO:0000313" key="1">
    <source>
        <dbReference type="EMBL" id="SDB28037.1"/>
    </source>
</evidence>
<reference evidence="1 2" key="1">
    <citation type="submission" date="2016-10" db="EMBL/GenBank/DDBJ databases">
        <authorList>
            <person name="de Groot N.N."/>
        </authorList>
    </citation>
    <scope>NUCLEOTIDE SEQUENCE [LARGE SCALE GENOMIC DNA]</scope>
    <source>
        <strain evidence="1 2">DSM 3217</strain>
    </source>
</reference>
<sequence length="169" mass="19999">MITPDKVQQAAELKEEENYRFRTFLKGHADEEKLDKQFLELHNELFSDYDCSKCRNCCRLYKGSIPAEDIENDARHLGISEEQFIDFFLEKDEYGLEYQTKHKPCDFLNGDGECKLGECRPENCKNYPYTNQPERLHSLLGFLDIISICPVAYEIFERLKKEYGFRTKK</sequence>
<accession>A0A1G6C5C0</accession>
<protein>
    <recommendedName>
        <fullName evidence="3">Fe-S-cluster containining protein</fullName>
    </recommendedName>
</protein>
<dbReference type="InterPro" id="IPR005358">
    <property type="entry name" value="Puta_zinc/iron-chelating_dom"/>
</dbReference>
<keyword evidence="2" id="KW-1185">Reference proteome</keyword>
<dbReference type="EMBL" id="FMXR01000015">
    <property type="protein sequence ID" value="SDB28037.1"/>
    <property type="molecule type" value="Genomic_DNA"/>
</dbReference>
<dbReference type="OrthoDB" id="9810361at2"/>
<dbReference type="AlphaFoldDB" id="A0A1G6C5C0"/>
<evidence type="ECO:0008006" key="3">
    <source>
        <dbReference type="Google" id="ProtNLM"/>
    </source>
</evidence>
<dbReference type="Pfam" id="PF03692">
    <property type="entry name" value="CxxCxxCC"/>
    <property type="match status" value="1"/>
</dbReference>
<name>A0A1G6C5C0_EUBOX</name>
<proteinExistence type="predicted"/>
<evidence type="ECO:0000313" key="2">
    <source>
        <dbReference type="Proteomes" id="UP000199228"/>
    </source>
</evidence>